<evidence type="ECO:0000256" key="1">
    <source>
        <dbReference type="ARBA" id="ARBA00022448"/>
    </source>
</evidence>
<dbReference type="PANTHER" id="PTHR47366">
    <property type="entry name" value="TWO-ON-TWO HEMOGLOBIN-3"/>
    <property type="match status" value="1"/>
</dbReference>
<proteinExistence type="inferred from homology"/>
<protein>
    <submittedName>
        <fullName evidence="6">Hemoglobin</fullName>
    </submittedName>
</protein>
<dbReference type="InterPro" id="IPR009050">
    <property type="entry name" value="Globin-like_sf"/>
</dbReference>
<evidence type="ECO:0000256" key="4">
    <source>
        <dbReference type="ARBA" id="ARBA00023004"/>
    </source>
</evidence>
<evidence type="ECO:0000256" key="2">
    <source>
        <dbReference type="ARBA" id="ARBA00022617"/>
    </source>
</evidence>
<keyword evidence="3" id="KW-0479">Metal-binding</keyword>
<dbReference type="CDD" id="cd14773">
    <property type="entry name" value="TrHb2_PhHbO-like_O"/>
    <property type="match status" value="1"/>
</dbReference>
<gene>
    <name evidence="6" type="ORF">SAMN02745753_04555</name>
</gene>
<dbReference type="GO" id="GO:0005344">
    <property type="term" value="F:oxygen carrier activity"/>
    <property type="evidence" value="ECO:0007669"/>
    <property type="project" value="InterPro"/>
</dbReference>
<dbReference type="PANTHER" id="PTHR47366:SF1">
    <property type="entry name" value="TWO-ON-TWO HEMOGLOBIN-3"/>
    <property type="match status" value="1"/>
</dbReference>
<organism evidence="6 7">
    <name type="scientific">Marinomonas polaris DSM 16579</name>
    <dbReference type="NCBI Taxonomy" id="1122206"/>
    <lineage>
        <taxon>Bacteria</taxon>
        <taxon>Pseudomonadati</taxon>
        <taxon>Pseudomonadota</taxon>
        <taxon>Gammaproteobacteria</taxon>
        <taxon>Oceanospirillales</taxon>
        <taxon>Oceanospirillaceae</taxon>
        <taxon>Marinomonas</taxon>
    </lineage>
</organism>
<dbReference type="Pfam" id="PF01152">
    <property type="entry name" value="Bac_globin"/>
    <property type="match status" value="1"/>
</dbReference>
<dbReference type="InterPro" id="IPR012292">
    <property type="entry name" value="Globin/Proto"/>
</dbReference>
<dbReference type="InterPro" id="IPR044203">
    <property type="entry name" value="GlbO/GLB3-like"/>
</dbReference>
<evidence type="ECO:0000256" key="5">
    <source>
        <dbReference type="ARBA" id="ARBA00034496"/>
    </source>
</evidence>
<dbReference type="OrthoDB" id="9790913at2"/>
<dbReference type="Proteomes" id="UP000184517">
    <property type="component" value="Unassembled WGS sequence"/>
</dbReference>
<dbReference type="InterPro" id="IPR001486">
    <property type="entry name" value="Hemoglobin_trunc"/>
</dbReference>
<accession>A0A1M5MYM0</accession>
<dbReference type="RefSeq" id="WP_072842371.1">
    <property type="nucleotide sequence ID" value="NZ_FQVF01000032.1"/>
</dbReference>
<name>A0A1M5MYM0_9GAMM</name>
<keyword evidence="2" id="KW-0349">Heme</keyword>
<dbReference type="STRING" id="1122206.SAMN02745753_04555"/>
<dbReference type="GO" id="GO:0019825">
    <property type="term" value="F:oxygen binding"/>
    <property type="evidence" value="ECO:0007669"/>
    <property type="project" value="InterPro"/>
</dbReference>
<dbReference type="Gene3D" id="1.10.490.10">
    <property type="entry name" value="Globins"/>
    <property type="match status" value="1"/>
</dbReference>
<keyword evidence="7" id="KW-1185">Reference proteome</keyword>
<dbReference type="AlphaFoldDB" id="A0A1M5MYM0"/>
<evidence type="ECO:0000313" key="6">
    <source>
        <dbReference type="EMBL" id="SHG82436.1"/>
    </source>
</evidence>
<keyword evidence="1" id="KW-0813">Transport</keyword>
<keyword evidence="4" id="KW-0408">Iron</keyword>
<sequence>MGKYESPYLALGSDGIKALVDHFYDLMDNAPKYKALREMHAVDLSSVRGKLTDYLIGWMGGPQIYLEKYGSVCMTGPHESFRIGTKERDLWVACMYESMESMDVDDEVQLMLRKPLARLADAVRNTH</sequence>
<reference evidence="7" key="1">
    <citation type="submission" date="2016-11" db="EMBL/GenBank/DDBJ databases">
        <authorList>
            <person name="Varghese N."/>
            <person name="Submissions S."/>
        </authorList>
    </citation>
    <scope>NUCLEOTIDE SEQUENCE [LARGE SCALE GENOMIC DNA]</scope>
    <source>
        <strain evidence="7">DSM 16579</strain>
    </source>
</reference>
<dbReference type="GO" id="GO:0020037">
    <property type="term" value="F:heme binding"/>
    <property type="evidence" value="ECO:0007669"/>
    <property type="project" value="InterPro"/>
</dbReference>
<dbReference type="GO" id="GO:0046872">
    <property type="term" value="F:metal ion binding"/>
    <property type="evidence" value="ECO:0007669"/>
    <property type="project" value="UniProtKB-KW"/>
</dbReference>
<evidence type="ECO:0000256" key="3">
    <source>
        <dbReference type="ARBA" id="ARBA00022723"/>
    </source>
</evidence>
<evidence type="ECO:0000313" key="7">
    <source>
        <dbReference type="Proteomes" id="UP000184517"/>
    </source>
</evidence>
<dbReference type="SUPFAM" id="SSF46458">
    <property type="entry name" value="Globin-like"/>
    <property type="match status" value="1"/>
</dbReference>
<comment type="similarity">
    <text evidence="5">Belongs to the truncated hemoglobin family. Group II subfamily.</text>
</comment>
<dbReference type="EMBL" id="FQVF01000032">
    <property type="protein sequence ID" value="SHG82436.1"/>
    <property type="molecule type" value="Genomic_DNA"/>
</dbReference>